<accession>A0A840KAV2</accession>
<sequence length="214" mass="25444">MIILYTFIEEGKHQYLLDKYAEICSKEFNAKILKYRRWQDAQLSLLGRVLLRYGLNHYFDIKDFEMSRTSDHKPFITDHAIHFNISHAGNLVACCISRSPIGIDVEYIDHKINYEDFKSQMTSGEFSKVYHSEDKIKSFFTYWTEKEAIIKAHGRGLLIPLRSFEVFQDQAVIENEKFFLKEIFIDKEYQCYVASNEDIRQQKNHIEHINLNKL</sequence>
<proteinExistence type="inferred from homology"/>
<dbReference type="EC" id="2.7.8.-" evidence="5"/>
<protein>
    <submittedName>
        <fullName evidence="5">4'-phosphopantetheinyl transferase</fullName>
        <ecNumber evidence="5">2.7.8.-</ecNumber>
    </submittedName>
</protein>
<dbReference type="GO" id="GO:0008897">
    <property type="term" value="F:holo-[acyl-carrier-protein] synthase activity"/>
    <property type="evidence" value="ECO:0007669"/>
    <property type="project" value="InterPro"/>
</dbReference>
<evidence type="ECO:0000256" key="1">
    <source>
        <dbReference type="ARBA" id="ARBA00010990"/>
    </source>
</evidence>
<evidence type="ECO:0000256" key="2">
    <source>
        <dbReference type="ARBA" id="ARBA00022679"/>
    </source>
</evidence>
<dbReference type="GO" id="GO:0005829">
    <property type="term" value="C:cytosol"/>
    <property type="evidence" value="ECO:0007669"/>
    <property type="project" value="TreeGrafter"/>
</dbReference>
<feature type="domain" description="4'-phosphopantetheinyl transferase N-terminal" evidence="4">
    <location>
        <begin position="23"/>
        <end position="93"/>
    </location>
</feature>
<keyword evidence="6" id="KW-1185">Reference proteome</keyword>
<dbReference type="GO" id="GO:0019878">
    <property type="term" value="P:lysine biosynthetic process via aminoadipic acid"/>
    <property type="evidence" value="ECO:0007669"/>
    <property type="project" value="TreeGrafter"/>
</dbReference>
<comment type="similarity">
    <text evidence="1">Belongs to the P-Pant transferase superfamily. Gsp/Sfp/HetI/AcpT family.</text>
</comment>
<name>A0A840KAV2_9FLAO</name>
<gene>
    <name evidence="5" type="ORF">HNP38_000002</name>
</gene>
<dbReference type="RefSeq" id="WP_184182528.1">
    <property type="nucleotide sequence ID" value="NZ_JACHLE010000001.1"/>
</dbReference>
<reference evidence="5 6" key="1">
    <citation type="submission" date="2020-08" db="EMBL/GenBank/DDBJ databases">
        <title>Functional genomics of gut bacteria from endangered species of beetles.</title>
        <authorList>
            <person name="Carlos-Shanley C."/>
        </authorList>
    </citation>
    <scope>NUCLEOTIDE SEQUENCE [LARGE SCALE GENOMIC DNA]</scope>
    <source>
        <strain evidence="5 6">S00151</strain>
    </source>
</reference>
<evidence type="ECO:0000313" key="5">
    <source>
        <dbReference type="EMBL" id="MBB4804730.1"/>
    </source>
</evidence>
<keyword evidence="2 5" id="KW-0808">Transferase</keyword>
<evidence type="ECO:0000259" key="4">
    <source>
        <dbReference type="Pfam" id="PF22624"/>
    </source>
</evidence>
<dbReference type="GO" id="GO:0000287">
    <property type="term" value="F:magnesium ion binding"/>
    <property type="evidence" value="ECO:0007669"/>
    <property type="project" value="InterPro"/>
</dbReference>
<evidence type="ECO:0000313" key="6">
    <source>
        <dbReference type="Proteomes" id="UP000592180"/>
    </source>
</evidence>
<dbReference type="EMBL" id="JACHLE010000001">
    <property type="protein sequence ID" value="MBB4804730.1"/>
    <property type="molecule type" value="Genomic_DNA"/>
</dbReference>
<feature type="domain" description="4'-phosphopantetheinyl transferase" evidence="3">
    <location>
        <begin position="100"/>
        <end position="190"/>
    </location>
</feature>
<dbReference type="Gene3D" id="3.90.470.20">
    <property type="entry name" value="4'-phosphopantetheinyl transferase domain"/>
    <property type="match status" value="2"/>
</dbReference>
<dbReference type="PANTHER" id="PTHR12215">
    <property type="entry name" value="PHOSPHOPANTETHEINE TRANSFERASE"/>
    <property type="match status" value="1"/>
</dbReference>
<dbReference type="InterPro" id="IPR037143">
    <property type="entry name" value="4-PPantetheinyl_Trfase_dom_sf"/>
</dbReference>
<dbReference type="InterPro" id="IPR008278">
    <property type="entry name" value="4-PPantetheinyl_Trfase_dom"/>
</dbReference>
<evidence type="ECO:0000259" key="3">
    <source>
        <dbReference type="Pfam" id="PF01648"/>
    </source>
</evidence>
<comment type="caution">
    <text evidence="5">The sequence shown here is derived from an EMBL/GenBank/DDBJ whole genome shotgun (WGS) entry which is preliminary data.</text>
</comment>
<dbReference type="SUPFAM" id="SSF56214">
    <property type="entry name" value="4'-phosphopantetheinyl transferase"/>
    <property type="match status" value="2"/>
</dbReference>
<dbReference type="Pfam" id="PF01648">
    <property type="entry name" value="ACPS"/>
    <property type="match status" value="1"/>
</dbReference>
<dbReference type="Pfam" id="PF22624">
    <property type="entry name" value="AASDHPPT_N"/>
    <property type="match status" value="1"/>
</dbReference>
<dbReference type="PANTHER" id="PTHR12215:SF10">
    <property type="entry name" value="L-AMINOADIPATE-SEMIALDEHYDE DEHYDROGENASE-PHOSPHOPANTETHEINYL TRANSFERASE"/>
    <property type="match status" value="1"/>
</dbReference>
<dbReference type="Proteomes" id="UP000592180">
    <property type="component" value="Unassembled WGS sequence"/>
</dbReference>
<dbReference type="InterPro" id="IPR050559">
    <property type="entry name" value="P-Pant_transferase_sf"/>
</dbReference>
<dbReference type="AlphaFoldDB" id="A0A840KAV2"/>
<organism evidence="5 6">
    <name type="scientific">Chryseobacterium defluvii</name>
    <dbReference type="NCBI Taxonomy" id="160396"/>
    <lineage>
        <taxon>Bacteria</taxon>
        <taxon>Pseudomonadati</taxon>
        <taxon>Bacteroidota</taxon>
        <taxon>Flavobacteriia</taxon>
        <taxon>Flavobacteriales</taxon>
        <taxon>Weeksellaceae</taxon>
        <taxon>Chryseobacterium group</taxon>
        <taxon>Chryseobacterium</taxon>
    </lineage>
</organism>
<dbReference type="InterPro" id="IPR055066">
    <property type="entry name" value="AASDHPPT_N"/>
</dbReference>